<evidence type="ECO:0000313" key="1">
    <source>
        <dbReference type="EMBL" id="JAE18654.1"/>
    </source>
</evidence>
<reference evidence="1" key="2">
    <citation type="journal article" date="2015" name="Data Brief">
        <title>Shoot transcriptome of the giant reed, Arundo donax.</title>
        <authorList>
            <person name="Barrero R.A."/>
            <person name="Guerrero F.D."/>
            <person name="Moolhuijzen P."/>
            <person name="Goolsby J.A."/>
            <person name="Tidwell J."/>
            <person name="Bellgard S.E."/>
            <person name="Bellgard M.I."/>
        </authorList>
    </citation>
    <scope>NUCLEOTIDE SEQUENCE</scope>
    <source>
        <tissue evidence="1">Shoot tissue taken approximately 20 cm above the soil surface</tissue>
    </source>
</reference>
<dbReference type="AlphaFoldDB" id="A0A0A9G5D5"/>
<reference evidence="1" key="1">
    <citation type="submission" date="2014-09" db="EMBL/GenBank/DDBJ databases">
        <authorList>
            <person name="Magalhaes I.L.F."/>
            <person name="Oliveira U."/>
            <person name="Santos F.R."/>
            <person name="Vidigal T.H.D.A."/>
            <person name="Brescovit A.D."/>
            <person name="Santos A.J."/>
        </authorList>
    </citation>
    <scope>NUCLEOTIDE SEQUENCE</scope>
    <source>
        <tissue evidence="1">Shoot tissue taken approximately 20 cm above the soil surface</tissue>
    </source>
</reference>
<name>A0A0A9G5D5_ARUDO</name>
<sequence length="53" mass="6449">MRLDIHNGICMSIDYMVYYIELDSYKITNTFLFFFYPCIYILGEIEKTVRTHI</sequence>
<proteinExistence type="predicted"/>
<organism evidence="1">
    <name type="scientific">Arundo donax</name>
    <name type="common">Giant reed</name>
    <name type="synonym">Donax arundinaceus</name>
    <dbReference type="NCBI Taxonomy" id="35708"/>
    <lineage>
        <taxon>Eukaryota</taxon>
        <taxon>Viridiplantae</taxon>
        <taxon>Streptophyta</taxon>
        <taxon>Embryophyta</taxon>
        <taxon>Tracheophyta</taxon>
        <taxon>Spermatophyta</taxon>
        <taxon>Magnoliopsida</taxon>
        <taxon>Liliopsida</taxon>
        <taxon>Poales</taxon>
        <taxon>Poaceae</taxon>
        <taxon>PACMAD clade</taxon>
        <taxon>Arundinoideae</taxon>
        <taxon>Arundineae</taxon>
        <taxon>Arundo</taxon>
    </lineage>
</organism>
<accession>A0A0A9G5D5</accession>
<dbReference type="EMBL" id="GBRH01179242">
    <property type="protein sequence ID" value="JAE18654.1"/>
    <property type="molecule type" value="Transcribed_RNA"/>
</dbReference>
<protein>
    <submittedName>
        <fullName evidence="1">Uncharacterized protein</fullName>
    </submittedName>
</protein>